<dbReference type="InterPro" id="IPR050295">
    <property type="entry name" value="Plant_2OG-oxidoreductases"/>
</dbReference>
<reference evidence="5 6" key="3">
    <citation type="submission" date="2019-11" db="EMBL/GenBank/DDBJ databases">
        <title>A de novo genome assembly of a pear dwarfing rootstock.</title>
        <authorList>
            <person name="Wang F."/>
            <person name="Wang J."/>
            <person name="Li S."/>
            <person name="Zhang Y."/>
            <person name="Fang M."/>
            <person name="Ma L."/>
            <person name="Zhao Y."/>
            <person name="Jiang S."/>
        </authorList>
    </citation>
    <scope>NUCLEOTIDE SEQUENCE [LARGE SCALE GENOMIC DNA]</scope>
    <source>
        <strain evidence="5">S2</strain>
        <tissue evidence="5">Leaf</tissue>
    </source>
</reference>
<dbReference type="Gene3D" id="2.60.120.330">
    <property type="entry name" value="B-lactam Antibiotic, Isopenicillin N Synthase, Chain"/>
    <property type="match status" value="1"/>
</dbReference>
<organism evidence="5 6">
    <name type="scientific">Pyrus ussuriensis x Pyrus communis</name>
    <dbReference type="NCBI Taxonomy" id="2448454"/>
    <lineage>
        <taxon>Eukaryota</taxon>
        <taxon>Viridiplantae</taxon>
        <taxon>Streptophyta</taxon>
        <taxon>Embryophyta</taxon>
        <taxon>Tracheophyta</taxon>
        <taxon>Spermatophyta</taxon>
        <taxon>Magnoliopsida</taxon>
        <taxon>eudicotyledons</taxon>
        <taxon>Gunneridae</taxon>
        <taxon>Pentapetalae</taxon>
        <taxon>rosids</taxon>
        <taxon>fabids</taxon>
        <taxon>Rosales</taxon>
        <taxon>Rosaceae</taxon>
        <taxon>Amygdaloideae</taxon>
        <taxon>Maleae</taxon>
        <taxon>Pyrus</taxon>
    </lineage>
</organism>
<name>A0A5N5HFB8_9ROSA</name>
<dbReference type="Pfam" id="PF03171">
    <property type="entry name" value="2OG-FeII_Oxy"/>
    <property type="match status" value="1"/>
</dbReference>
<proteinExistence type="predicted"/>
<reference evidence="5 6" key="1">
    <citation type="submission" date="2019-09" db="EMBL/GenBank/DDBJ databases">
        <authorList>
            <person name="Ou C."/>
        </authorList>
    </citation>
    <scope>NUCLEOTIDE SEQUENCE [LARGE SCALE GENOMIC DNA]</scope>
    <source>
        <strain evidence="5">S2</strain>
        <tissue evidence="5">Leaf</tissue>
    </source>
</reference>
<dbReference type="OrthoDB" id="1161918at2759"/>
<dbReference type="AlphaFoldDB" id="A0A5N5HFB8"/>
<dbReference type="InterPro" id="IPR044861">
    <property type="entry name" value="IPNS-like_FE2OG_OXY"/>
</dbReference>
<keyword evidence="1" id="KW-0479">Metal-binding</keyword>
<keyword evidence="3" id="KW-0408">Iron</keyword>
<evidence type="ECO:0000256" key="3">
    <source>
        <dbReference type="ARBA" id="ARBA00023004"/>
    </source>
</evidence>
<comment type="caution">
    <text evidence="5">The sequence shown here is derived from an EMBL/GenBank/DDBJ whole genome shotgun (WGS) entry which is preliminary data.</text>
</comment>
<dbReference type="InterPro" id="IPR027443">
    <property type="entry name" value="IPNS-like_sf"/>
</dbReference>
<evidence type="ECO:0000313" key="6">
    <source>
        <dbReference type="Proteomes" id="UP000327157"/>
    </source>
</evidence>
<evidence type="ECO:0000256" key="1">
    <source>
        <dbReference type="ARBA" id="ARBA00022723"/>
    </source>
</evidence>
<evidence type="ECO:0000259" key="4">
    <source>
        <dbReference type="Pfam" id="PF03171"/>
    </source>
</evidence>
<keyword evidence="2" id="KW-0847">Vitamin C</keyword>
<dbReference type="Proteomes" id="UP000327157">
    <property type="component" value="Chromosome 16"/>
</dbReference>
<protein>
    <submittedName>
        <fullName evidence="5">Flavonol synthase/flavanone 3-hydroxylase-like</fullName>
    </submittedName>
</protein>
<dbReference type="SUPFAM" id="SSF51197">
    <property type="entry name" value="Clavaminate synthase-like"/>
    <property type="match status" value="1"/>
</dbReference>
<keyword evidence="6" id="KW-1185">Reference proteome</keyword>
<dbReference type="PANTHER" id="PTHR47991">
    <property type="entry name" value="OXOGLUTARATE/IRON-DEPENDENT DIOXYGENASE"/>
    <property type="match status" value="1"/>
</dbReference>
<evidence type="ECO:0000256" key="2">
    <source>
        <dbReference type="ARBA" id="ARBA00022896"/>
    </source>
</evidence>
<dbReference type="GO" id="GO:0046872">
    <property type="term" value="F:metal ion binding"/>
    <property type="evidence" value="ECO:0007669"/>
    <property type="project" value="UniProtKB-KW"/>
</dbReference>
<accession>A0A5N5HFB8</accession>
<gene>
    <name evidence="5" type="ORF">D8674_016452</name>
</gene>
<evidence type="ECO:0000313" key="5">
    <source>
        <dbReference type="EMBL" id="KAB2624792.1"/>
    </source>
</evidence>
<dbReference type="EMBL" id="SMOL01000160">
    <property type="protein sequence ID" value="KAB2624792.1"/>
    <property type="molecule type" value="Genomic_DNA"/>
</dbReference>
<feature type="domain" description="Isopenicillin N synthase-like Fe(2+) 2OG dioxygenase" evidence="4">
    <location>
        <begin position="163"/>
        <end position="242"/>
    </location>
</feature>
<reference evidence="6" key="2">
    <citation type="submission" date="2019-10" db="EMBL/GenBank/DDBJ databases">
        <title>A de novo genome assembly of a pear dwarfing rootstock.</title>
        <authorList>
            <person name="Wang F."/>
            <person name="Wang J."/>
            <person name="Li S."/>
            <person name="Zhang Y."/>
            <person name="Fang M."/>
            <person name="Ma L."/>
            <person name="Zhao Y."/>
            <person name="Jiang S."/>
        </authorList>
    </citation>
    <scope>NUCLEOTIDE SEQUENCE [LARGE SCALE GENOMIC DNA]</scope>
</reference>
<dbReference type="GO" id="GO:0031418">
    <property type="term" value="F:L-ascorbic acid binding"/>
    <property type="evidence" value="ECO:0007669"/>
    <property type="project" value="UniProtKB-KW"/>
</dbReference>
<sequence>MASFQMAKDTTPLSLSPNFILSENHRPHLSNVSALESIPTIDLNDQGSSNNCDGPSPLVQKISRALPEEMMTAMVQRFRRSHEFFFKLPPEERAKYFTTDHSKQVKLFNYYLKVEDEVFAEYAKEIGRLMKMLLGLLSQGLGLEKDCLQKKLGDNPTLIAQGNYYPPCPDPEVTLGLAIHTNLNALRVLRRTEGVTGLQVIKDGKWVAVDSLPNAFVINLGDQIQVLSNGRYKKVHDRAVTQQGHCDWCN</sequence>